<keyword evidence="5 9" id="KW-0812">Transmembrane</keyword>
<evidence type="ECO:0000256" key="2">
    <source>
        <dbReference type="ARBA" id="ARBA00022448"/>
    </source>
</evidence>
<evidence type="ECO:0000256" key="5">
    <source>
        <dbReference type="ARBA" id="ARBA00022692"/>
    </source>
</evidence>
<dbReference type="EMBL" id="QMIE01000002">
    <property type="protein sequence ID" value="TVM19390.1"/>
    <property type="molecule type" value="Genomic_DNA"/>
</dbReference>
<comment type="caution">
    <text evidence="11">The sequence shown here is derived from an EMBL/GenBank/DDBJ whole genome shotgun (WGS) entry which is preliminary data.</text>
</comment>
<evidence type="ECO:0000256" key="3">
    <source>
        <dbReference type="ARBA" id="ARBA00022475"/>
    </source>
</evidence>
<keyword evidence="12" id="KW-1185">Reference proteome</keyword>
<dbReference type="GO" id="GO:0022857">
    <property type="term" value="F:transmembrane transporter activity"/>
    <property type="evidence" value="ECO:0007669"/>
    <property type="project" value="TreeGrafter"/>
</dbReference>
<sequence>MPWLRTISYSVNQLANWQIKLCAALIVLTGTAMTVIILLQVFFRFVVYAPFPWSEEVSRFIMIWMAMFGSVIAFRRGRHIGVRFLVERLPEGVYDRFIAPGVQLATIAFLSLMAWQGWQLAYKSRFQVSTAFDLPMIWPYLAIPIGMAMMVLDVLADFLHDRCPTPAGSTANIASASLVDLDAIAASIQEEQDKENNSATEARS</sequence>
<dbReference type="Pfam" id="PF04290">
    <property type="entry name" value="DctQ"/>
    <property type="match status" value="1"/>
</dbReference>
<feature type="domain" description="Tripartite ATP-independent periplasmic transporters DctQ component" evidence="10">
    <location>
        <begin position="33"/>
        <end position="161"/>
    </location>
</feature>
<evidence type="ECO:0000256" key="1">
    <source>
        <dbReference type="ARBA" id="ARBA00004429"/>
    </source>
</evidence>
<keyword evidence="3" id="KW-1003">Cell membrane</keyword>
<dbReference type="RefSeq" id="WP_144301746.1">
    <property type="nucleotide sequence ID" value="NZ_QMIE01000002.1"/>
</dbReference>
<proteinExistence type="inferred from homology"/>
<organism evidence="11 12">
    <name type="scientific">Oceanidesulfovibrio indonesiensis</name>
    <dbReference type="NCBI Taxonomy" id="54767"/>
    <lineage>
        <taxon>Bacteria</taxon>
        <taxon>Pseudomonadati</taxon>
        <taxon>Thermodesulfobacteriota</taxon>
        <taxon>Desulfovibrionia</taxon>
        <taxon>Desulfovibrionales</taxon>
        <taxon>Desulfovibrionaceae</taxon>
        <taxon>Oceanidesulfovibrio</taxon>
    </lineage>
</organism>
<evidence type="ECO:0000256" key="9">
    <source>
        <dbReference type="SAM" id="Phobius"/>
    </source>
</evidence>
<feature type="transmembrane region" description="Helical" evidence="9">
    <location>
        <begin position="137"/>
        <end position="156"/>
    </location>
</feature>
<dbReference type="AlphaFoldDB" id="A0A7M3MJ77"/>
<keyword evidence="7 9" id="KW-0472">Membrane</keyword>
<evidence type="ECO:0000256" key="6">
    <source>
        <dbReference type="ARBA" id="ARBA00022989"/>
    </source>
</evidence>
<dbReference type="GO" id="GO:0005886">
    <property type="term" value="C:plasma membrane"/>
    <property type="evidence" value="ECO:0007669"/>
    <property type="project" value="UniProtKB-SubCell"/>
</dbReference>
<keyword evidence="6 9" id="KW-1133">Transmembrane helix</keyword>
<evidence type="ECO:0000256" key="7">
    <source>
        <dbReference type="ARBA" id="ARBA00023136"/>
    </source>
</evidence>
<dbReference type="OrthoDB" id="5454104at2"/>
<dbReference type="PANTHER" id="PTHR35011">
    <property type="entry name" value="2,3-DIKETO-L-GULONATE TRAP TRANSPORTER SMALL PERMEASE PROTEIN YIAM"/>
    <property type="match status" value="1"/>
</dbReference>
<feature type="transmembrane region" description="Helical" evidence="9">
    <location>
        <begin position="97"/>
        <end position="117"/>
    </location>
</feature>
<gene>
    <name evidence="11" type="ORF">DPQ33_03245</name>
</gene>
<keyword evidence="4" id="KW-0997">Cell inner membrane</keyword>
<evidence type="ECO:0000256" key="4">
    <source>
        <dbReference type="ARBA" id="ARBA00022519"/>
    </source>
</evidence>
<dbReference type="InterPro" id="IPR055348">
    <property type="entry name" value="DctQ"/>
</dbReference>
<dbReference type="InterPro" id="IPR007387">
    <property type="entry name" value="TRAP_DctQ"/>
</dbReference>
<feature type="transmembrane region" description="Helical" evidence="9">
    <location>
        <begin position="21"/>
        <end position="45"/>
    </location>
</feature>
<name>A0A7M3MJ77_9BACT</name>
<feature type="transmembrane region" description="Helical" evidence="9">
    <location>
        <begin position="57"/>
        <end position="76"/>
    </location>
</feature>
<keyword evidence="2" id="KW-0813">Transport</keyword>
<dbReference type="Proteomes" id="UP000448292">
    <property type="component" value="Unassembled WGS sequence"/>
</dbReference>
<evidence type="ECO:0000313" key="11">
    <source>
        <dbReference type="EMBL" id="TVM19390.1"/>
    </source>
</evidence>
<evidence type="ECO:0000256" key="8">
    <source>
        <dbReference type="ARBA" id="ARBA00038436"/>
    </source>
</evidence>
<evidence type="ECO:0000259" key="10">
    <source>
        <dbReference type="Pfam" id="PF04290"/>
    </source>
</evidence>
<reference evidence="11 12" key="1">
    <citation type="submission" date="2018-06" db="EMBL/GenBank/DDBJ databases">
        <title>Complete genome of Desulfovibrio indonesiensis P37SLT.</title>
        <authorList>
            <person name="Crispim J.S."/>
            <person name="Vidigal P.M.P."/>
            <person name="Silva L.C.F."/>
            <person name="Laguardia C.N."/>
            <person name="Araujo L.C."/>
            <person name="Dias R.S."/>
            <person name="Sousa M.P."/>
            <person name="Paula S.O."/>
            <person name="Silva C."/>
        </authorList>
    </citation>
    <scope>NUCLEOTIDE SEQUENCE [LARGE SCALE GENOMIC DNA]</scope>
    <source>
        <strain evidence="11 12">P37SLT</strain>
    </source>
</reference>
<accession>A0A7M3MJ77</accession>
<protein>
    <recommendedName>
        <fullName evidence="10">Tripartite ATP-independent periplasmic transporters DctQ component domain-containing protein</fullName>
    </recommendedName>
</protein>
<comment type="similarity">
    <text evidence="8">Belongs to the TRAP transporter small permease family.</text>
</comment>
<dbReference type="GO" id="GO:0015740">
    <property type="term" value="P:C4-dicarboxylate transport"/>
    <property type="evidence" value="ECO:0007669"/>
    <property type="project" value="TreeGrafter"/>
</dbReference>
<comment type="subcellular location">
    <subcellularLocation>
        <location evidence="1">Cell inner membrane</location>
        <topology evidence="1">Multi-pass membrane protein</topology>
    </subcellularLocation>
</comment>
<evidence type="ECO:0000313" key="12">
    <source>
        <dbReference type="Proteomes" id="UP000448292"/>
    </source>
</evidence>
<dbReference type="PANTHER" id="PTHR35011:SF2">
    <property type="entry name" value="2,3-DIKETO-L-GULONATE TRAP TRANSPORTER SMALL PERMEASE PROTEIN YIAM"/>
    <property type="match status" value="1"/>
</dbReference>